<name>A0ABY8QQ11_9MICO</name>
<dbReference type="InterPro" id="IPR011335">
    <property type="entry name" value="Restrct_endonuc-II-like"/>
</dbReference>
<evidence type="ECO:0000313" key="1">
    <source>
        <dbReference type="EMBL" id="WGW10911.1"/>
    </source>
</evidence>
<dbReference type="Gene3D" id="3.40.960.10">
    <property type="entry name" value="VSR Endonuclease"/>
    <property type="match status" value="1"/>
</dbReference>
<organism evidence="1 2">
    <name type="scientific">Saxibacter everestensis</name>
    <dbReference type="NCBI Taxonomy" id="2909229"/>
    <lineage>
        <taxon>Bacteria</taxon>
        <taxon>Bacillati</taxon>
        <taxon>Actinomycetota</taxon>
        <taxon>Actinomycetes</taxon>
        <taxon>Micrococcales</taxon>
        <taxon>Brevibacteriaceae</taxon>
        <taxon>Saxibacter</taxon>
    </lineage>
</organism>
<dbReference type="RefSeq" id="WP_349637693.1">
    <property type="nucleotide sequence ID" value="NZ_CP090958.1"/>
</dbReference>
<dbReference type="SUPFAM" id="SSF52980">
    <property type="entry name" value="Restriction endonuclease-like"/>
    <property type="match status" value="1"/>
</dbReference>
<sequence>MDRTESSLGEGVAAMFAEQGGLVRAGQLELYGVDAKARRRWCRTRSLLRVRPGIYCLPSEWDRRKPWERYELQVRAVALRGIPSGSRHRAISHASAAVLWELPVYGRQVEVHVTSAGGRVRRDPVGVRTHHSLLVDAVTEIDGIPVTTLPRTIIDCCRAHSFVTGVAVADAGLRLLLDQQGVAPGDRKLAQETHREMLIAELDRRRLRGATQARKAIAFSDGRSESIAETRARIGFRAVGLPAPTPQFTVRTGIGTFYPDFVFEDYGVAVEIDGDQKYTELYTSDPFRTVQAERRRHNAIQEVGWEIVRVTWDDLKDPVGIKRRIVMARKRARPRGIA</sequence>
<evidence type="ECO:0000313" key="2">
    <source>
        <dbReference type="Proteomes" id="UP001209083"/>
    </source>
</evidence>
<protein>
    <submittedName>
        <fullName evidence="1">Type IV toxin-antitoxin system AbiEi family antitoxin domain-containing protein</fullName>
    </submittedName>
</protein>
<reference evidence="1 2" key="1">
    <citation type="submission" date="2023-05" db="EMBL/GenBank/DDBJ databases">
        <title>Lithophilousrod everest ZFBP1038 complete genpme.</title>
        <authorList>
            <person name="Tian M."/>
        </authorList>
    </citation>
    <scope>NUCLEOTIDE SEQUENCE [LARGE SCALE GENOMIC DNA]</scope>
    <source>
        <strain evidence="1 2">ZFBP1038</strain>
    </source>
</reference>
<keyword evidence="2" id="KW-1185">Reference proteome</keyword>
<proteinExistence type="predicted"/>
<dbReference type="Proteomes" id="UP001209083">
    <property type="component" value="Chromosome"/>
</dbReference>
<dbReference type="EMBL" id="CP090958">
    <property type="protein sequence ID" value="WGW10911.1"/>
    <property type="molecule type" value="Genomic_DNA"/>
</dbReference>
<gene>
    <name evidence="1" type="ORF">LWF01_12410</name>
</gene>
<accession>A0ABY8QQ11</accession>